<organism evidence="2">
    <name type="scientific">Notodromas monacha</name>
    <dbReference type="NCBI Taxonomy" id="399045"/>
    <lineage>
        <taxon>Eukaryota</taxon>
        <taxon>Metazoa</taxon>
        <taxon>Ecdysozoa</taxon>
        <taxon>Arthropoda</taxon>
        <taxon>Crustacea</taxon>
        <taxon>Oligostraca</taxon>
        <taxon>Ostracoda</taxon>
        <taxon>Podocopa</taxon>
        <taxon>Podocopida</taxon>
        <taxon>Cypridocopina</taxon>
        <taxon>Cypridoidea</taxon>
        <taxon>Cyprididae</taxon>
        <taxon>Notodromas</taxon>
    </lineage>
</organism>
<dbReference type="AlphaFoldDB" id="A0A7R9BJJ5"/>
<reference evidence="2" key="1">
    <citation type="submission" date="2020-11" db="EMBL/GenBank/DDBJ databases">
        <authorList>
            <person name="Tran Van P."/>
        </authorList>
    </citation>
    <scope>NUCLEOTIDE SEQUENCE</scope>
</reference>
<feature type="region of interest" description="Disordered" evidence="1">
    <location>
        <begin position="647"/>
        <end position="741"/>
    </location>
</feature>
<dbReference type="EMBL" id="CAJPEX010000409">
    <property type="protein sequence ID" value="CAG0915543.1"/>
    <property type="molecule type" value="Genomic_DNA"/>
</dbReference>
<feature type="compositionally biased region" description="Low complexity" evidence="1">
    <location>
        <begin position="1018"/>
        <end position="1031"/>
    </location>
</feature>
<feature type="compositionally biased region" description="Basic and acidic residues" evidence="1">
    <location>
        <begin position="797"/>
        <end position="833"/>
    </location>
</feature>
<dbReference type="EMBL" id="OA882446">
    <property type="protein sequence ID" value="CAD7275391.1"/>
    <property type="molecule type" value="Genomic_DNA"/>
</dbReference>
<feature type="region of interest" description="Disordered" evidence="1">
    <location>
        <begin position="766"/>
        <end position="1033"/>
    </location>
</feature>
<feature type="region of interest" description="Disordered" evidence="1">
    <location>
        <begin position="62"/>
        <end position="114"/>
    </location>
</feature>
<evidence type="ECO:0000313" key="2">
    <source>
        <dbReference type="EMBL" id="CAD7275391.1"/>
    </source>
</evidence>
<dbReference type="Proteomes" id="UP000678499">
    <property type="component" value="Unassembled WGS sequence"/>
</dbReference>
<feature type="region of interest" description="Disordered" evidence="1">
    <location>
        <begin position="206"/>
        <end position="231"/>
    </location>
</feature>
<feature type="compositionally biased region" description="Basic and acidic residues" evidence="1">
    <location>
        <begin position="766"/>
        <end position="778"/>
    </location>
</feature>
<accession>A0A7R9BJJ5</accession>
<evidence type="ECO:0000256" key="1">
    <source>
        <dbReference type="SAM" id="MobiDB-lite"/>
    </source>
</evidence>
<feature type="compositionally biased region" description="Polar residues" evidence="1">
    <location>
        <begin position="723"/>
        <end position="735"/>
    </location>
</feature>
<gene>
    <name evidence="2" type="ORF">NMOB1V02_LOCUS3188</name>
</gene>
<sequence>MSDVEVIEIDLVEHNTQARKMNELIGLLGRLEQFKNINSTAPLQLDESDNETQNFNQMNRVEVHDGKNSSGGPQKSRNNYRQRNSNAQMRSKNFSTPPNRSSYPPWSSGVRESPQRIQEMDDIPPWISDMNEAPARSFRMNEAPLGDFPMNEASTRRFSMNEAPSRNFALNDTPSNIFEMNEAPSRNFASNEAPRRNFAMNSAHRRNFPMNEAPPRNIPMNKAPRNFPMNKEPSRNFAINEAQPRGFGMGERPPRNFATIGAPPRNFATIGAPPRNLPTPEAPVLRSRFPMNEVPSPPALFPSVARSTPVAPRLDVLPVPSSQPASKTWGDARKSQLLKRAAWYDVEGVHALDSCGDPVPPGRKVLSAVHSGRVDVIPRLKLAESWYQCALHGAGRSFHSRGPFPELIPPIIPQDGLDVFMADNPADFKFYEPSLPSMSELQINAADKPLFDPRSVENWESRPATLKLNEKLAAQMREIAAIQAVAVDCLKNQMKNLEDSIKSFQQIPKTGYMQQKAHAKALDELDGLQLTLEDLDVMTTMVCNRALVFFNTTSVASRKYFLDSCSVPPASHRALLHDKHTKSLFTDASKWVSMSESLSLVPQSMMIPLHHVGVKLTNGTITDQIVEPRMRATTKISPLPFVAKTDGEKLSVGQSSGERGTKTTLKSALKPQAHAESERQSEVRSRNQPSTQEKPERCLIASDASSRKNVSGPEGWDFPGSRNLPSRGNANNSKTQDVESDVLAQSTGLSVEDVSFLRSVFNVKDAGEKSPTKRKNNEESSEDVLYYRDISPIASTSKDDRPRNDDYRRKDDMYLNKNRGNNDGDSHKRDVSSSRKKSTVGDTRNSERNVGTHGQSMTRIGNRGMSGSSDSPTKAASKHELFKNPDNPAVTQRNDVLAKVLQHSPPRRNKSPSGARKSPSRGREKSPFDDFESTIRRTYGNRGTATRKEVEYDRSRRSSPPAKQKSQQNRYDRDEDSPEEVCRIILPGRKDGSNNSTRKRSRSPYSNPSQPKSRRSRSPSPRRTSENSNNEELSKLFGLMGSMIQSVREKMKEPVPNDLSKQMAFLLSSMQDNR</sequence>
<feature type="compositionally biased region" description="Polar residues" evidence="1">
    <location>
        <begin position="68"/>
        <end position="105"/>
    </location>
</feature>
<evidence type="ECO:0000313" key="3">
    <source>
        <dbReference type="Proteomes" id="UP000678499"/>
    </source>
</evidence>
<name>A0A7R9BJJ5_9CRUS</name>
<feature type="compositionally biased region" description="Basic and acidic residues" evidence="1">
    <location>
        <begin position="673"/>
        <end position="685"/>
    </location>
</feature>
<feature type="compositionally biased region" description="Basic and acidic residues" evidence="1">
    <location>
        <begin position="946"/>
        <end position="956"/>
    </location>
</feature>
<feature type="compositionally biased region" description="Polar residues" evidence="1">
    <location>
        <begin position="840"/>
        <end position="874"/>
    </location>
</feature>
<keyword evidence="3" id="KW-1185">Reference proteome</keyword>
<feature type="compositionally biased region" description="Polar residues" evidence="1">
    <location>
        <begin position="652"/>
        <end position="666"/>
    </location>
</feature>
<protein>
    <submittedName>
        <fullName evidence="2">Uncharacterized protein</fullName>
    </submittedName>
</protein>
<proteinExistence type="predicted"/>